<keyword evidence="2" id="KW-0805">Transcription regulation</keyword>
<evidence type="ECO:0000256" key="2">
    <source>
        <dbReference type="ARBA" id="ARBA00023015"/>
    </source>
</evidence>
<dbReference type="EMBL" id="DUZY01000002">
    <property type="protein sequence ID" value="DAD26747.1"/>
    <property type="molecule type" value="Genomic_DNA"/>
</dbReference>
<dbReference type="PANTHER" id="PTHR43952:SF13">
    <property type="entry name" value="OS05G0567600 PROTEIN"/>
    <property type="match status" value="1"/>
</dbReference>
<dbReference type="InterPro" id="IPR009057">
    <property type="entry name" value="Homeodomain-like_sf"/>
</dbReference>
<evidence type="ECO:0000256" key="3">
    <source>
        <dbReference type="ARBA" id="ARBA00023163"/>
    </source>
</evidence>
<dbReference type="Gene3D" id="1.10.10.60">
    <property type="entry name" value="Homeodomain-like"/>
    <property type="match status" value="1"/>
</dbReference>
<dbReference type="CDD" id="cd00167">
    <property type="entry name" value="SANT"/>
    <property type="match status" value="1"/>
</dbReference>
<evidence type="ECO:0000256" key="4">
    <source>
        <dbReference type="ARBA" id="ARBA00023242"/>
    </source>
</evidence>
<organism evidence="6 7">
    <name type="scientific">Nelumbo nucifera</name>
    <name type="common">Sacred lotus</name>
    <dbReference type="NCBI Taxonomy" id="4432"/>
    <lineage>
        <taxon>Eukaryota</taxon>
        <taxon>Viridiplantae</taxon>
        <taxon>Streptophyta</taxon>
        <taxon>Embryophyta</taxon>
        <taxon>Tracheophyta</taxon>
        <taxon>Spermatophyta</taxon>
        <taxon>Magnoliopsida</taxon>
        <taxon>Proteales</taxon>
        <taxon>Nelumbonaceae</taxon>
        <taxon>Nelumbo</taxon>
    </lineage>
</organism>
<evidence type="ECO:0000256" key="1">
    <source>
        <dbReference type="ARBA" id="ARBA00004123"/>
    </source>
</evidence>
<evidence type="ECO:0000259" key="5">
    <source>
        <dbReference type="PROSITE" id="PS50090"/>
    </source>
</evidence>
<dbReference type="PANTHER" id="PTHR43952">
    <property type="entry name" value="MYB FAMILY TRANSCRIPTION FACTOR-RELATED"/>
    <property type="match status" value="1"/>
</dbReference>
<dbReference type="PROSITE" id="PS50090">
    <property type="entry name" value="MYB_LIKE"/>
    <property type="match status" value="1"/>
</dbReference>
<comment type="subcellular location">
    <subcellularLocation>
        <location evidence="1">Nucleus</location>
    </subcellularLocation>
</comment>
<gene>
    <name evidence="6" type="ORF">HUJ06_028215</name>
</gene>
<name>A0A822Y2S9_NELNU</name>
<proteinExistence type="predicted"/>
<dbReference type="FunFam" id="1.10.10.60:FF:000154">
    <property type="entry name" value="Transcription factor SRM1"/>
    <property type="match status" value="1"/>
</dbReference>
<dbReference type="InterPro" id="IPR044636">
    <property type="entry name" value="RADIALIS-like"/>
</dbReference>
<protein>
    <recommendedName>
        <fullName evidence="5">Myb-like domain-containing protein</fullName>
    </recommendedName>
</protein>
<evidence type="ECO:0000313" key="6">
    <source>
        <dbReference type="EMBL" id="DAD26747.1"/>
    </source>
</evidence>
<dbReference type="InterPro" id="IPR001005">
    <property type="entry name" value="SANT/Myb"/>
</dbReference>
<keyword evidence="3" id="KW-0804">Transcription</keyword>
<sequence length="109" mass="11769">MASVGGWIREEEKAFETAIAMHWAADDSKDRWEKIASLVPSKIVTELKKHYEVLVEDVDANESGQIPIPTYIKEEVADERLNCNFGTGFSGLGTDSGGVGIGLNSGGVK</sequence>
<reference evidence="6 7" key="1">
    <citation type="journal article" date="2020" name="Mol. Biol. Evol.">
        <title>Distinct Expression and Methylation Patterns for Genes with Different Fates following a Single Whole-Genome Duplication in Flowering Plants.</title>
        <authorList>
            <person name="Shi T."/>
            <person name="Rahmani R.S."/>
            <person name="Gugger P.F."/>
            <person name="Wang M."/>
            <person name="Li H."/>
            <person name="Zhang Y."/>
            <person name="Li Z."/>
            <person name="Wang Q."/>
            <person name="Van de Peer Y."/>
            <person name="Marchal K."/>
            <person name="Chen J."/>
        </authorList>
    </citation>
    <scope>NUCLEOTIDE SEQUENCE [LARGE SCALE GENOMIC DNA]</scope>
    <source>
        <tissue evidence="6">Leaf</tissue>
    </source>
</reference>
<dbReference type="SMART" id="SM00717">
    <property type="entry name" value="SANT"/>
    <property type="match status" value="1"/>
</dbReference>
<comment type="caution">
    <text evidence="6">The sequence shown here is derived from an EMBL/GenBank/DDBJ whole genome shotgun (WGS) entry which is preliminary data.</text>
</comment>
<keyword evidence="7" id="KW-1185">Reference proteome</keyword>
<dbReference type="AlphaFoldDB" id="A0A822Y2S9"/>
<feature type="domain" description="Myb-like" evidence="5">
    <location>
        <begin position="5"/>
        <end position="55"/>
    </location>
</feature>
<accession>A0A822Y2S9</accession>
<dbReference type="GO" id="GO:0003700">
    <property type="term" value="F:DNA-binding transcription factor activity"/>
    <property type="evidence" value="ECO:0007669"/>
    <property type="project" value="InterPro"/>
</dbReference>
<dbReference type="Proteomes" id="UP000607653">
    <property type="component" value="Unassembled WGS sequence"/>
</dbReference>
<dbReference type="SUPFAM" id="SSF46689">
    <property type="entry name" value="Homeodomain-like"/>
    <property type="match status" value="1"/>
</dbReference>
<evidence type="ECO:0000313" key="7">
    <source>
        <dbReference type="Proteomes" id="UP000607653"/>
    </source>
</evidence>
<keyword evidence="4" id="KW-0539">Nucleus</keyword>
<dbReference type="GO" id="GO:0005634">
    <property type="term" value="C:nucleus"/>
    <property type="evidence" value="ECO:0007669"/>
    <property type="project" value="UniProtKB-SubCell"/>
</dbReference>